<reference evidence="4" key="2">
    <citation type="journal article" date="2020" name="Data Brief">
        <title>Transcriptome dataset of Babesia bovis life stages within vertebrate and invertebrate hosts.</title>
        <authorList>
            <person name="Ueti M.W."/>
            <person name="Johnson W.C."/>
            <person name="Kappmeyer L.S."/>
            <person name="Herndon D.R."/>
            <person name="Mousel M.R."/>
            <person name="Reif K.E."/>
            <person name="Taus N.S."/>
            <person name="Ifeonu O.O."/>
            <person name="Silva J.C."/>
            <person name="Suarez C.E."/>
            <person name="Brayton K.A."/>
        </authorList>
    </citation>
    <scope>NUCLEOTIDE SEQUENCE [LARGE SCALE GENOMIC DNA]</scope>
</reference>
<name>A7AXH2_BABBO</name>
<comment type="caution">
    <text evidence="3">The sequence shown here is derived from an EMBL/GenBank/DDBJ whole genome shotgun (WGS) entry which is preliminary data.</text>
</comment>
<reference evidence="4" key="3">
    <citation type="journal article" date="2021" name="Int. J. Parasitol.">
        <title>Comparative analysis of gene expression between Babesia bovis blood stages and kinetes allowed by improved genome annotation.</title>
        <authorList>
            <person name="Ueti M.W."/>
            <person name="Johnson W.C."/>
            <person name="Kappmeyer L.S."/>
            <person name="Herndon D.R."/>
            <person name="Mousel M.R."/>
            <person name="Reif K.E."/>
            <person name="Taus N.S."/>
            <person name="Ifeonu O.O."/>
            <person name="Silva J.C."/>
            <person name="Suarez C.E."/>
            <person name="Brayton K.A."/>
        </authorList>
    </citation>
    <scope>NUCLEOTIDE SEQUENCE [LARGE SCALE GENOMIC DNA]</scope>
</reference>
<dbReference type="SMART" id="SM00363">
    <property type="entry name" value="S4"/>
    <property type="match status" value="1"/>
</dbReference>
<keyword evidence="1" id="KW-0694">RNA-binding</keyword>
<gene>
    <name evidence="3" type="ORF">BBOV_V000540</name>
</gene>
<dbReference type="STRING" id="5865.A7AXH2"/>
<evidence type="ECO:0000313" key="4">
    <source>
        <dbReference type="Proteomes" id="UP000002173"/>
    </source>
</evidence>
<dbReference type="AlphaFoldDB" id="A7AXH2"/>
<dbReference type="CDD" id="cd00165">
    <property type="entry name" value="S4"/>
    <property type="match status" value="1"/>
</dbReference>
<evidence type="ECO:0000313" key="3">
    <source>
        <dbReference type="EMBL" id="EDO05095.1"/>
    </source>
</evidence>
<dbReference type="VEuPathDB" id="PiroplasmaDB:BBOV_V000540"/>
<accession>A7AXH2</accession>
<protein>
    <recommendedName>
        <fullName evidence="2">RNA-binding S4 domain-containing protein</fullName>
    </recommendedName>
</protein>
<dbReference type="EMBL" id="AAXT01000007">
    <property type="protein sequence ID" value="EDO05095.1"/>
    <property type="molecule type" value="Genomic_DNA"/>
</dbReference>
<sequence>MKINLNKIKILKKFNLYTLYGFTNKLNFYYSTTRKYISYKLVKNIQILKTIYNLKNKRLNNYLEYNIYKLIDFLKILKSRVDYILLESELFLTLNHIRQNIIHRHILLNNKTIINYSYIISTNDIIHLLNFDINKTINIIIYNFLFKNLKAYYTYRNICKKFKNKKYIKTIVVNKNSILFGNYVCYKNFKVLINSYKSFNYTSIPSYIINRDKI</sequence>
<dbReference type="InterPro" id="IPR002942">
    <property type="entry name" value="S4_RNA-bd"/>
</dbReference>
<dbReference type="SUPFAM" id="SSF55174">
    <property type="entry name" value="Alpha-L RNA-binding motif"/>
    <property type="match status" value="1"/>
</dbReference>
<dbReference type="Gene3D" id="3.10.290.10">
    <property type="entry name" value="RNA-binding S4 domain"/>
    <property type="match status" value="1"/>
</dbReference>
<organism evidence="3 4">
    <name type="scientific">Babesia bovis</name>
    <dbReference type="NCBI Taxonomy" id="5865"/>
    <lineage>
        <taxon>Eukaryota</taxon>
        <taxon>Sar</taxon>
        <taxon>Alveolata</taxon>
        <taxon>Apicomplexa</taxon>
        <taxon>Aconoidasida</taxon>
        <taxon>Piroplasmida</taxon>
        <taxon>Babesiidae</taxon>
        <taxon>Babesia</taxon>
    </lineage>
</organism>
<evidence type="ECO:0000256" key="1">
    <source>
        <dbReference type="PROSITE-ProRule" id="PRU00182"/>
    </source>
</evidence>
<proteinExistence type="predicted"/>
<dbReference type="InterPro" id="IPR036986">
    <property type="entry name" value="S4_RNA-bd_sf"/>
</dbReference>
<dbReference type="PROSITE" id="PS50889">
    <property type="entry name" value="S4"/>
    <property type="match status" value="1"/>
</dbReference>
<feature type="domain" description="RNA-binding S4" evidence="2">
    <location>
        <begin position="79"/>
        <end position="150"/>
    </location>
</feature>
<dbReference type="Pfam" id="PF01479">
    <property type="entry name" value="S4"/>
    <property type="match status" value="1"/>
</dbReference>
<dbReference type="InParanoid" id="A7AXH2"/>
<dbReference type="Proteomes" id="UP000002173">
    <property type="component" value="Unassembled WGS sequence"/>
</dbReference>
<dbReference type="GO" id="GO:0003723">
    <property type="term" value="F:RNA binding"/>
    <property type="evidence" value="ECO:0007669"/>
    <property type="project" value="UniProtKB-KW"/>
</dbReference>
<evidence type="ECO:0000259" key="2">
    <source>
        <dbReference type="SMART" id="SM00363"/>
    </source>
</evidence>
<reference evidence="3 4" key="1">
    <citation type="journal article" date="2007" name="PLoS Pathog.">
        <title>Genome sequence of Babesia bovis and comparative analysis of apicomplexan hemoprotozoa.</title>
        <authorList>
            <person name="Brayton K.A."/>
            <person name="Lau A.O.T."/>
            <person name="Herndon D.R."/>
            <person name="Hannick L."/>
            <person name="Kappmeyer L.S."/>
            <person name="Berens S.J."/>
            <person name="Bidwell S.L."/>
            <person name="Brown W.C."/>
            <person name="Crabtree J."/>
            <person name="Fadrosh D."/>
            <person name="Feldblum T."/>
            <person name="Forberger H.A."/>
            <person name="Haas B.J."/>
            <person name="Howell J.M."/>
            <person name="Khouri H."/>
            <person name="Koo H."/>
            <person name="Mann D.J."/>
            <person name="Norimine J."/>
            <person name="Paulsen I.T."/>
            <person name="Radune D."/>
            <person name="Ren Q."/>
            <person name="Smith R.K. Jr."/>
            <person name="Suarez C.E."/>
            <person name="White O."/>
            <person name="Wortman J.R."/>
            <person name="Knowles D.P. Jr."/>
            <person name="McElwain T.F."/>
            <person name="Nene V.M."/>
        </authorList>
    </citation>
    <scope>NUCLEOTIDE SEQUENCE [LARGE SCALE GENOMIC DNA]</scope>
    <source>
        <strain evidence="3">T2Bo</strain>
    </source>
</reference>
<dbReference type="OMA" id="YICYNYC"/>
<keyword evidence="4" id="KW-1185">Reference proteome</keyword>